<name>A0ABW0LYL7_9BACL</name>
<protein>
    <recommendedName>
        <fullName evidence="3">3-keto-disaccharide hydrolase domain-containing protein</fullName>
    </recommendedName>
</protein>
<reference evidence="2" key="1">
    <citation type="journal article" date="2019" name="Int. J. Syst. Evol. Microbiol.">
        <title>The Global Catalogue of Microorganisms (GCM) 10K type strain sequencing project: providing services to taxonomists for standard genome sequencing and annotation.</title>
        <authorList>
            <consortium name="The Broad Institute Genomics Platform"/>
            <consortium name="The Broad Institute Genome Sequencing Center for Infectious Disease"/>
            <person name="Wu L."/>
            <person name="Ma J."/>
        </authorList>
    </citation>
    <scope>NUCLEOTIDE SEQUENCE [LARGE SCALE GENOMIC DNA]</scope>
    <source>
        <strain evidence="2">CCUG 57113</strain>
    </source>
</reference>
<organism evidence="1 2">
    <name type="scientific">Cohnella suwonensis</name>
    <dbReference type="NCBI Taxonomy" id="696072"/>
    <lineage>
        <taxon>Bacteria</taxon>
        <taxon>Bacillati</taxon>
        <taxon>Bacillota</taxon>
        <taxon>Bacilli</taxon>
        <taxon>Bacillales</taxon>
        <taxon>Paenibacillaceae</taxon>
        <taxon>Cohnella</taxon>
    </lineage>
</organism>
<accession>A0ABW0LYL7</accession>
<gene>
    <name evidence="1" type="ORF">ACFPPD_19615</name>
</gene>
<dbReference type="RefSeq" id="WP_378082990.1">
    <property type="nucleotide sequence ID" value="NZ_JBHSMH010000080.1"/>
</dbReference>
<sequence>MTAGKQMYSLWDDLDRFDLGDSGAIPSEWNGKKALYLEKMNSAIYLRDEVKYDSFRLQAEVAIPGEVGFIGLVFGAKDPGNYELVYLAPVEIQYDPVINGSMTWQIYNGPSYQRPLPDTTGAWHKFSLEVQSEGARVFFGENTEPALIITRLQHGGQRLGKVGVWNFLPSYIRNLSIEEIPPASIEPEATDFSKLKSESFITEWYVSSPLIQDGAKDQTWTKAFVEENGTLNINRIYQAKPGAAVVVKSDFVIEEEEETVLSLGYSDSIRLWVNDKEVYQGDWCWSPPSHDGRIRPDFANVPIKWKLGVNSIRAEVSQRESFGWGLTVRTGLSNAGRN</sequence>
<dbReference type="EMBL" id="JBHSMH010000080">
    <property type="protein sequence ID" value="MFC5470900.1"/>
    <property type="molecule type" value="Genomic_DNA"/>
</dbReference>
<evidence type="ECO:0000313" key="1">
    <source>
        <dbReference type="EMBL" id="MFC5470900.1"/>
    </source>
</evidence>
<keyword evidence="2" id="KW-1185">Reference proteome</keyword>
<evidence type="ECO:0000313" key="2">
    <source>
        <dbReference type="Proteomes" id="UP001596105"/>
    </source>
</evidence>
<dbReference type="Gene3D" id="2.60.120.560">
    <property type="entry name" value="Exo-inulinase, domain 1"/>
    <property type="match status" value="1"/>
</dbReference>
<dbReference type="Proteomes" id="UP001596105">
    <property type="component" value="Unassembled WGS sequence"/>
</dbReference>
<evidence type="ECO:0008006" key="3">
    <source>
        <dbReference type="Google" id="ProtNLM"/>
    </source>
</evidence>
<comment type="caution">
    <text evidence="1">The sequence shown here is derived from an EMBL/GenBank/DDBJ whole genome shotgun (WGS) entry which is preliminary data.</text>
</comment>
<proteinExistence type="predicted"/>